<comment type="caution">
    <text evidence="2">The sequence shown here is derived from an EMBL/GenBank/DDBJ whole genome shotgun (WGS) entry which is preliminary data.</text>
</comment>
<evidence type="ECO:0000256" key="1">
    <source>
        <dbReference type="SAM" id="Phobius"/>
    </source>
</evidence>
<evidence type="ECO:0000313" key="2">
    <source>
        <dbReference type="EMBL" id="KJK34554.1"/>
    </source>
</evidence>
<sequence>MRNAGKPWLRILGLALLIVGMATFFINAEALMNGDAVECDGRPMRPGQWCARVGDESRSYDEEKKNEASGELIGYAGVGLGTLGVVVLISNAIAARRGNQRR</sequence>
<keyword evidence="3" id="KW-1185">Reference proteome</keyword>
<keyword evidence="1" id="KW-0812">Transmembrane</keyword>
<gene>
    <name evidence="2" type="ORF">UK15_35390</name>
</gene>
<accession>A0A0M2GCX8</accession>
<reference evidence="3" key="1">
    <citation type="submission" date="2015-02" db="EMBL/GenBank/DDBJ databases">
        <authorList>
            <person name="Ju K.-S."/>
            <person name="Doroghazi J.R."/>
            <person name="Metcalf W."/>
        </authorList>
    </citation>
    <scope>NUCLEOTIDE SEQUENCE [LARGE SCALE GENOMIC DNA]</scope>
    <source>
        <strain evidence="3">NRRL B-16380</strain>
    </source>
</reference>
<evidence type="ECO:0000313" key="3">
    <source>
        <dbReference type="Proteomes" id="UP000034786"/>
    </source>
</evidence>
<keyword evidence="1" id="KW-0472">Membrane</keyword>
<keyword evidence="1" id="KW-1133">Transmembrane helix</keyword>
<proteinExistence type="predicted"/>
<dbReference type="AlphaFoldDB" id="A0A0M2GCX8"/>
<evidence type="ECO:0008006" key="4">
    <source>
        <dbReference type="Google" id="ProtNLM"/>
    </source>
</evidence>
<organism evidence="2 3">
    <name type="scientific">Streptomyces variegatus</name>
    <dbReference type="NCBI Taxonomy" id="284040"/>
    <lineage>
        <taxon>Bacteria</taxon>
        <taxon>Bacillati</taxon>
        <taxon>Actinomycetota</taxon>
        <taxon>Actinomycetes</taxon>
        <taxon>Kitasatosporales</taxon>
        <taxon>Streptomycetaceae</taxon>
        <taxon>Streptomyces</taxon>
    </lineage>
</organism>
<dbReference type="PATRIC" id="fig|284040.3.peg.6268"/>
<protein>
    <recommendedName>
        <fullName evidence="4">Integral membrane protein</fullName>
    </recommendedName>
</protein>
<dbReference type="EMBL" id="JYJH01000043">
    <property type="protein sequence ID" value="KJK34554.1"/>
    <property type="molecule type" value="Genomic_DNA"/>
</dbReference>
<dbReference type="Proteomes" id="UP000034786">
    <property type="component" value="Unassembled WGS sequence"/>
</dbReference>
<feature type="transmembrane region" description="Helical" evidence="1">
    <location>
        <begin position="72"/>
        <end position="94"/>
    </location>
</feature>
<name>A0A0M2GCX8_9ACTN</name>
<feature type="transmembrane region" description="Helical" evidence="1">
    <location>
        <begin position="7"/>
        <end position="26"/>
    </location>
</feature>